<evidence type="ECO:0000313" key="3">
    <source>
        <dbReference type="EnsemblPlants" id="KEH35675"/>
    </source>
</evidence>
<feature type="transmembrane region" description="Helical" evidence="1">
    <location>
        <begin position="12"/>
        <end position="39"/>
    </location>
</feature>
<dbReference type="Proteomes" id="UP000002051">
    <property type="component" value="Chromosome 3"/>
</dbReference>
<dbReference type="EMBL" id="CM001219">
    <property type="protein sequence ID" value="KEH35675.1"/>
    <property type="molecule type" value="Genomic_DNA"/>
</dbReference>
<evidence type="ECO:0000313" key="2">
    <source>
        <dbReference type="EMBL" id="KEH35675.1"/>
    </source>
</evidence>
<evidence type="ECO:0000313" key="4">
    <source>
        <dbReference type="Proteomes" id="UP000002051"/>
    </source>
</evidence>
<protein>
    <submittedName>
        <fullName evidence="2">Transmembrane protein, putative</fullName>
    </submittedName>
</protein>
<sequence length="101" mass="11610">MKTPPAIKPQSHFLTILHFVPNFTFHQLVTLTSFITLAFSGSAWLSTVAVSPTFLQPIFAETPVIPSTLADFRLFHSFFKLKHDFSLYFVLYFLLPTLFLR</sequence>
<reference evidence="2 4" key="1">
    <citation type="journal article" date="2011" name="Nature">
        <title>The Medicago genome provides insight into the evolution of rhizobial symbioses.</title>
        <authorList>
            <person name="Young N.D."/>
            <person name="Debelle F."/>
            <person name="Oldroyd G.E."/>
            <person name="Geurts R."/>
            <person name="Cannon S.B."/>
            <person name="Udvardi M.K."/>
            <person name="Benedito V.A."/>
            <person name="Mayer K.F."/>
            <person name="Gouzy J."/>
            <person name="Schoof H."/>
            <person name="Van de Peer Y."/>
            <person name="Proost S."/>
            <person name="Cook D.R."/>
            <person name="Meyers B.C."/>
            <person name="Spannagl M."/>
            <person name="Cheung F."/>
            <person name="De Mita S."/>
            <person name="Krishnakumar V."/>
            <person name="Gundlach H."/>
            <person name="Zhou S."/>
            <person name="Mudge J."/>
            <person name="Bharti A.K."/>
            <person name="Murray J.D."/>
            <person name="Naoumkina M.A."/>
            <person name="Rosen B."/>
            <person name="Silverstein K.A."/>
            <person name="Tang H."/>
            <person name="Rombauts S."/>
            <person name="Zhao P.X."/>
            <person name="Zhou P."/>
            <person name="Barbe V."/>
            <person name="Bardou P."/>
            <person name="Bechner M."/>
            <person name="Bellec A."/>
            <person name="Berger A."/>
            <person name="Berges H."/>
            <person name="Bidwell S."/>
            <person name="Bisseling T."/>
            <person name="Choisne N."/>
            <person name="Couloux A."/>
            <person name="Denny R."/>
            <person name="Deshpande S."/>
            <person name="Dai X."/>
            <person name="Doyle J.J."/>
            <person name="Dudez A.M."/>
            <person name="Farmer A.D."/>
            <person name="Fouteau S."/>
            <person name="Franken C."/>
            <person name="Gibelin C."/>
            <person name="Gish J."/>
            <person name="Goldstein S."/>
            <person name="Gonzalez A.J."/>
            <person name="Green P.J."/>
            <person name="Hallab A."/>
            <person name="Hartog M."/>
            <person name="Hua A."/>
            <person name="Humphray S.J."/>
            <person name="Jeong D.H."/>
            <person name="Jing Y."/>
            <person name="Jocker A."/>
            <person name="Kenton S.M."/>
            <person name="Kim D.J."/>
            <person name="Klee K."/>
            <person name="Lai H."/>
            <person name="Lang C."/>
            <person name="Lin S."/>
            <person name="Macmil S.L."/>
            <person name="Magdelenat G."/>
            <person name="Matthews L."/>
            <person name="McCorrison J."/>
            <person name="Monaghan E.L."/>
            <person name="Mun J.H."/>
            <person name="Najar F.Z."/>
            <person name="Nicholson C."/>
            <person name="Noirot C."/>
            <person name="O'Bleness M."/>
            <person name="Paule C.R."/>
            <person name="Poulain J."/>
            <person name="Prion F."/>
            <person name="Qin B."/>
            <person name="Qu C."/>
            <person name="Retzel E.F."/>
            <person name="Riddle C."/>
            <person name="Sallet E."/>
            <person name="Samain S."/>
            <person name="Samson N."/>
            <person name="Sanders I."/>
            <person name="Saurat O."/>
            <person name="Scarpelli C."/>
            <person name="Schiex T."/>
            <person name="Segurens B."/>
            <person name="Severin A.J."/>
            <person name="Sherrier D.J."/>
            <person name="Shi R."/>
            <person name="Sims S."/>
            <person name="Singer S.R."/>
            <person name="Sinharoy S."/>
            <person name="Sterck L."/>
            <person name="Viollet A."/>
            <person name="Wang B.B."/>
            <person name="Wang K."/>
            <person name="Wang M."/>
            <person name="Wang X."/>
            <person name="Warfsmann J."/>
            <person name="Weissenbach J."/>
            <person name="White D.D."/>
            <person name="White J.D."/>
            <person name="Wiley G.B."/>
            <person name="Wincker P."/>
            <person name="Xing Y."/>
            <person name="Yang L."/>
            <person name="Yao Z."/>
            <person name="Ying F."/>
            <person name="Zhai J."/>
            <person name="Zhou L."/>
            <person name="Zuber A."/>
            <person name="Denarie J."/>
            <person name="Dixon R.A."/>
            <person name="May G.D."/>
            <person name="Schwartz D.C."/>
            <person name="Rogers J."/>
            <person name="Quetier F."/>
            <person name="Town C.D."/>
            <person name="Roe B.A."/>
        </authorList>
    </citation>
    <scope>NUCLEOTIDE SEQUENCE [LARGE SCALE GENOMIC DNA]</scope>
    <source>
        <strain evidence="2">A17</strain>
        <strain evidence="3 4">cv. Jemalong A17</strain>
    </source>
</reference>
<proteinExistence type="predicted"/>
<organism evidence="2 4">
    <name type="scientific">Medicago truncatula</name>
    <name type="common">Barrel medic</name>
    <name type="synonym">Medicago tribuloides</name>
    <dbReference type="NCBI Taxonomy" id="3880"/>
    <lineage>
        <taxon>Eukaryota</taxon>
        <taxon>Viridiplantae</taxon>
        <taxon>Streptophyta</taxon>
        <taxon>Embryophyta</taxon>
        <taxon>Tracheophyta</taxon>
        <taxon>Spermatophyta</taxon>
        <taxon>Magnoliopsida</taxon>
        <taxon>eudicotyledons</taxon>
        <taxon>Gunneridae</taxon>
        <taxon>Pentapetalae</taxon>
        <taxon>rosids</taxon>
        <taxon>fabids</taxon>
        <taxon>Fabales</taxon>
        <taxon>Fabaceae</taxon>
        <taxon>Papilionoideae</taxon>
        <taxon>50 kb inversion clade</taxon>
        <taxon>NPAAA clade</taxon>
        <taxon>Hologalegina</taxon>
        <taxon>IRL clade</taxon>
        <taxon>Trifolieae</taxon>
        <taxon>Medicago</taxon>
    </lineage>
</organism>
<name>A0A072VBX0_MEDTR</name>
<feature type="transmembrane region" description="Helical" evidence="1">
    <location>
        <begin position="85"/>
        <end position="100"/>
    </location>
</feature>
<reference evidence="2 4" key="2">
    <citation type="journal article" date="2014" name="BMC Genomics">
        <title>An improved genome release (version Mt4.0) for the model legume Medicago truncatula.</title>
        <authorList>
            <person name="Tang H."/>
            <person name="Krishnakumar V."/>
            <person name="Bidwell S."/>
            <person name="Rosen B."/>
            <person name="Chan A."/>
            <person name="Zhou S."/>
            <person name="Gentzbittel L."/>
            <person name="Childs K.L."/>
            <person name="Yandell M."/>
            <person name="Gundlach H."/>
            <person name="Mayer K.F."/>
            <person name="Schwartz D.C."/>
            <person name="Town C.D."/>
        </authorList>
    </citation>
    <scope>GENOME REANNOTATION</scope>
    <source>
        <strain evidence="2">A17</strain>
        <strain evidence="3 4">cv. Jemalong A17</strain>
    </source>
</reference>
<dbReference type="HOGENOM" id="CLU_2295862_0_0_1"/>
<keyword evidence="1 2" id="KW-0812">Transmembrane</keyword>
<accession>A0A072VBX0</accession>
<gene>
    <name evidence="2" type="ordered locus">MTR_3g098265</name>
</gene>
<evidence type="ECO:0000256" key="1">
    <source>
        <dbReference type="SAM" id="Phobius"/>
    </source>
</evidence>
<reference evidence="3" key="3">
    <citation type="submission" date="2015-04" db="UniProtKB">
        <authorList>
            <consortium name="EnsemblPlants"/>
        </authorList>
    </citation>
    <scope>IDENTIFICATION</scope>
    <source>
        <strain evidence="3">cv. Jemalong A17</strain>
    </source>
</reference>
<dbReference type="EnsemblPlants" id="KEH35675">
    <property type="protein sequence ID" value="KEH35675"/>
    <property type="gene ID" value="MTR_3g098265"/>
</dbReference>
<keyword evidence="1" id="KW-1133">Transmembrane helix</keyword>
<dbReference type="AlphaFoldDB" id="A0A072VBX0"/>
<keyword evidence="4" id="KW-1185">Reference proteome</keyword>
<keyword evidence="1" id="KW-0472">Membrane</keyword>